<feature type="compositionally biased region" description="Polar residues" evidence="3">
    <location>
        <begin position="672"/>
        <end position="688"/>
    </location>
</feature>
<dbReference type="SUPFAM" id="SSF55874">
    <property type="entry name" value="ATPase domain of HSP90 chaperone/DNA topoisomerase II/histidine kinase"/>
    <property type="match status" value="1"/>
</dbReference>
<dbReference type="Pfam" id="PF13589">
    <property type="entry name" value="HATPase_c_3"/>
    <property type="match status" value="1"/>
</dbReference>
<organism evidence="5 6">
    <name type="scientific">Apiospora saccharicola</name>
    <dbReference type="NCBI Taxonomy" id="335842"/>
    <lineage>
        <taxon>Eukaryota</taxon>
        <taxon>Fungi</taxon>
        <taxon>Dikarya</taxon>
        <taxon>Ascomycota</taxon>
        <taxon>Pezizomycotina</taxon>
        <taxon>Sordariomycetes</taxon>
        <taxon>Xylariomycetidae</taxon>
        <taxon>Amphisphaeriales</taxon>
        <taxon>Apiosporaceae</taxon>
        <taxon>Apiospora</taxon>
    </lineage>
</organism>
<dbReference type="InterPro" id="IPR002099">
    <property type="entry name" value="MutL/Mlh/PMS"/>
</dbReference>
<name>A0ABR1WF37_9PEZI</name>
<dbReference type="InterPro" id="IPR014721">
    <property type="entry name" value="Ribsml_uS5_D2-typ_fold_subgr"/>
</dbReference>
<keyword evidence="6" id="KW-1185">Reference proteome</keyword>
<keyword evidence="2" id="KW-0227">DNA damage</keyword>
<comment type="similarity">
    <text evidence="1">Belongs to the DNA mismatch repair MutL/HexB family.</text>
</comment>
<feature type="region of interest" description="Disordered" evidence="3">
    <location>
        <begin position="352"/>
        <end position="380"/>
    </location>
</feature>
<feature type="compositionally biased region" description="Polar residues" evidence="3">
    <location>
        <begin position="484"/>
        <end position="493"/>
    </location>
</feature>
<feature type="compositionally biased region" description="Polar residues" evidence="3">
    <location>
        <begin position="755"/>
        <end position="774"/>
    </location>
</feature>
<feature type="compositionally biased region" description="Low complexity" evidence="3">
    <location>
        <begin position="610"/>
        <end position="621"/>
    </location>
</feature>
<gene>
    <name evidence="5" type="ORF">PG996_000418</name>
</gene>
<proteinExistence type="inferred from homology"/>
<dbReference type="Pfam" id="PF01119">
    <property type="entry name" value="DNA_mis_repair"/>
    <property type="match status" value="1"/>
</dbReference>
<dbReference type="PANTHER" id="PTHR10073">
    <property type="entry name" value="DNA MISMATCH REPAIR PROTEIN MLH, PMS, MUTL"/>
    <property type="match status" value="1"/>
</dbReference>
<evidence type="ECO:0000313" key="6">
    <source>
        <dbReference type="Proteomes" id="UP001446871"/>
    </source>
</evidence>
<accession>A0ABR1WF37</accession>
<feature type="region of interest" description="Disordered" evidence="3">
    <location>
        <begin position="598"/>
        <end position="660"/>
    </location>
</feature>
<dbReference type="Gene3D" id="3.30.565.10">
    <property type="entry name" value="Histidine kinase-like ATPase, C-terminal domain"/>
    <property type="match status" value="1"/>
</dbReference>
<feature type="compositionally biased region" description="Basic and acidic residues" evidence="3">
    <location>
        <begin position="742"/>
        <end position="754"/>
    </location>
</feature>
<feature type="region of interest" description="Disordered" evidence="3">
    <location>
        <begin position="467"/>
        <end position="522"/>
    </location>
</feature>
<evidence type="ECO:0000313" key="5">
    <source>
        <dbReference type="EMBL" id="KAK8081637.1"/>
    </source>
</evidence>
<dbReference type="Proteomes" id="UP001446871">
    <property type="component" value="Unassembled WGS sequence"/>
</dbReference>
<dbReference type="InterPro" id="IPR036890">
    <property type="entry name" value="HATPase_C_sf"/>
</dbReference>
<evidence type="ECO:0000256" key="3">
    <source>
        <dbReference type="SAM" id="MobiDB-lite"/>
    </source>
</evidence>
<evidence type="ECO:0000256" key="1">
    <source>
        <dbReference type="ARBA" id="ARBA00006082"/>
    </source>
</evidence>
<dbReference type="EMBL" id="JAQQWM010000001">
    <property type="protein sequence ID" value="KAK8081637.1"/>
    <property type="molecule type" value="Genomic_DNA"/>
</dbReference>
<dbReference type="InterPro" id="IPR038973">
    <property type="entry name" value="MutL/Mlh/Pms-like"/>
</dbReference>
<sequence>MPIYALPESVAKRLAGHLNIASPVILIKELLDNAIDAQATSVEVIISPNTVDKIEVRDNGAGIFPDDYDSLGRRGHTSKLKTFEELSLRASTSLGFRGEALASVNTMAKICIITKTGSDSMAASLQLHPKTGGILTHHRASAPVGTTVIVTGLYNETPVREQVIIKEASKSLDSLRELLRSYAMARPQLRLQFKVLKMPRLNWSYAPKPTAGLQEAILQIHGGAVLSQCMEKCSKHGTSASQNDLSHSLFEFEAVVVKPNALTHLPKGRYFSVDRRPLTAKYVSSSLGTAAQGTGVGDAFICLNITCPPGSYDANIEPSKNEVLFSDEAALISQFEEFCVGTYGQLATKTPHEIPADDIPEKPPGVELGRNSQPDTPVGHDQTVYAQSPLGIERPSKETVRISQPPATNPIVEVSAFPIQDVGHRAEGGSSGAQAEGERNKRTRPSTPAPASFITASLLRNREHQPILAEHPSPPESELPVSDRSWTCDMSSDLSERTEGPKKRKLQPRRPLTLPTQSPLLPGGIAHNEWSERASTQPLNPWSIARMNKGGPRNDFSGYGEADQDLDLRLTPEPDILRHYAAAPRDLDLPPIHRFLGSSRDELSSPTAASRQPYSSPQSSPLVLNYQSAPRSQVHNAVPSRRAQPPWTPPPSVQRDQREWNSSYRTGYQNCLRKASSSPDTSHGQTKLDQFIPDHHSPDGHTGANESSPGNFVSSKDASTMQRNEIRSDNTAFNVSVPRAFEVPRGRRRQDQDHSVSTPRDASLPLTAQDQPATVESHPIKTSIPTGDPRAYLLRHQKSAAAQANNRAPRRGLKRAKTSYLPFESIPNDEGTHSLLFRLSLEMQLLRDSTTLVARFDGYFDDGSDVSALDMGVGEGHRIEERLDRLLSDWNEKATGGRTCIESQLTALLKGKGVKAA</sequence>
<dbReference type="SMART" id="SM01340">
    <property type="entry name" value="DNA_mis_repair"/>
    <property type="match status" value="1"/>
</dbReference>
<dbReference type="NCBIfam" id="TIGR00585">
    <property type="entry name" value="mutl"/>
    <property type="match status" value="1"/>
</dbReference>
<dbReference type="PANTHER" id="PTHR10073:SF41">
    <property type="entry name" value="MISMATCH REPAIR PROTEIN, PUTATIVE (AFU_ORTHOLOGUE AFUA_8G05820)-RELATED"/>
    <property type="match status" value="1"/>
</dbReference>
<dbReference type="InterPro" id="IPR014762">
    <property type="entry name" value="DNA_mismatch_repair_CS"/>
</dbReference>
<evidence type="ECO:0000259" key="4">
    <source>
        <dbReference type="SMART" id="SM01340"/>
    </source>
</evidence>
<dbReference type="InterPro" id="IPR020568">
    <property type="entry name" value="Ribosomal_Su5_D2-typ_SF"/>
</dbReference>
<reference evidence="5 6" key="1">
    <citation type="submission" date="2023-01" db="EMBL/GenBank/DDBJ databases">
        <title>Analysis of 21 Apiospora genomes using comparative genomics revels a genus with tremendous synthesis potential of carbohydrate active enzymes and secondary metabolites.</title>
        <authorList>
            <person name="Sorensen T."/>
        </authorList>
    </citation>
    <scope>NUCLEOTIDE SEQUENCE [LARGE SCALE GENOMIC DNA]</scope>
    <source>
        <strain evidence="5 6">CBS 83171</strain>
    </source>
</reference>
<dbReference type="Gene3D" id="3.30.230.10">
    <property type="match status" value="1"/>
</dbReference>
<dbReference type="SUPFAM" id="SSF54211">
    <property type="entry name" value="Ribosomal protein S5 domain 2-like"/>
    <property type="match status" value="1"/>
</dbReference>
<protein>
    <recommendedName>
        <fullName evidence="4">DNA mismatch repair protein S5 domain-containing protein</fullName>
    </recommendedName>
</protein>
<feature type="region of interest" description="Disordered" evidence="3">
    <location>
        <begin position="672"/>
        <end position="788"/>
    </location>
</feature>
<dbReference type="InterPro" id="IPR013507">
    <property type="entry name" value="DNA_mismatch_S5_2-like"/>
</dbReference>
<feature type="compositionally biased region" description="Low complexity" evidence="3">
    <location>
        <begin position="509"/>
        <end position="522"/>
    </location>
</feature>
<feature type="compositionally biased region" description="Polar residues" evidence="3">
    <location>
        <begin position="704"/>
        <end position="734"/>
    </location>
</feature>
<feature type="region of interest" description="Disordered" evidence="3">
    <location>
        <begin position="423"/>
        <end position="451"/>
    </location>
</feature>
<feature type="compositionally biased region" description="Polar residues" evidence="3">
    <location>
        <begin position="625"/>
        <end position="635"/>
    </location>
</feature>
<dbReference type="PROSITE" id="PS00058">
    <property type="entry name" value="DNA_MISMATCH_REPAIR_1"/>
    <property type="match status" value="1"/>
</dbReference>
<evidence type="ECO:0000256" key="2">
    <source>
        <dbReference type="ARBA" id="ARBA00022763"/>
    </source>
</evidence>
<feature type="compositionally biased region" description="Basic and acidic residues" evidence="3">
    <location>
        <begin position="352"/>
        <end position="361"/>
    </location>
</feature>
<feature type="domain" description="DNA mismatch repair protein S5" evidence="4">
    <location>
        <begin position="217"/>
        <end position="344"/>
    </location>
</feature>
<comment type="caution">
    <text evidence="5">The sequence shown here is derived from an EMBL/GenBank/DDBJ whole genome shotgun (WGS) entry which is preliminary data.</text>
</comment>